<keyword evidence="2" id="KW-0732">Signal</keyword>
<organism evidence="3 4">
    <name type="scientific">Salinisphaera japonica YTM-1</name>
    <dbReference type="NCBI Taxonomy" id="1209778"/>
    <lineage>
        <taxon>Bacteria</taxon>
        <taxon>Pseudomonadati</taxon>
        <taxon>Pseudomonadota</taxon>
        <taxon>Gammaproteobacteria</taxon>
        <taxon>Salinisphaerales</taxon>
        <taxon>Salinisphaeraceae</taxon>
        <taxon>Salinisphaera</taxon>
    </lineage>
</organism>
<proteinExistence type="predicted"/>
<gene>
    <name evidence="3" type="ORF">SAJA_04800</name>
</gene>
<feature type="chain" id="PRO_5019534369" evidence="2">
    <location>
        <begin position="23"/>
        <end position="261"/>
    </location>
</feature>
<evidence type="ECO:0000313" key="4">
    <source>
        <dbReference type="Proteomes" id="UP000285310"/>
    </source>
</evidence>
<dbReference type="RefSeq" id="WP_221180126.1">
    <property type="nucleotide sequence ID" value="NZ_AYKG01000011.1"/>
</dbReference>
<comment type="caution">
    <text evidence="3">The sequence shown here is derived from an EMBL/GenBank/DDBJ whole genome shotgun (WGS) entry which is preliminary data.</text>
</comment>
<keyword evidence="4" id="KW-1185">Reference proteome</keyword>
<feature type="region of interest" description="Disordered" evidence="1">
    <location>
        <begin position="23"/>
        <end position="52"/>
    </location>
</feature>
<dbReference type="InterPro" id="IPR029063">
    <property type="entry name" value="SAM-dependent_MTases_sf"/>
</dbReference>
<dbReference type="CDD" id="cd02440">
    <property type="entry name" value="AdoMet_MTases"/>
    <property type="match status" value="1"/>
</dbReference>
<name>A0A423PYH1_9GAMM</name>
<evidence type="ECO:0000313" key="3">
    <source>
        <dbReference type="EMBL" id="ROO30662.1"/>
    </source>
</evidence>
<feature type="signal peptide" evidence="2">
    <location>
        <begin position="1"/>
        <end position="22"/>
    </location>
</feature>
<dbReference type="Gene3D" id="3.40.50.150">
    <property type="entry name" value="Vaccinia Virus protein VP39"/>
    <property type="match status" value="1"/>
</dbReference>
<dbReference type="GO" id="GO:0008168">
    <property type="term" value="F:methyltransferase activity"/>
    <property type="evidence" value="ECO:0007669"/>
    <property type="project" value="UniProtKB-KW"/>
</dbReference>
<dbReference type="EMBL" id="AYKG01000011">
    <property type="protein sequence ID" value="ROO30662.1"/>
    <property type="molecule type" value="Genomic_DNA"/>
</dbReference>
<protein>
    <submittedName>
        <fullName evidence="3">Methyltransferase</fullName>
    </submittedName>
</protein>
<evidence type="ECO:0000256" key="2">
    <source>
        <dbReference type="SAM" id="SignalP"/>
    </source>
</evidence>
<reference evidence="3 4" key="1">
    <citation type="submission" date="2013-10" db="EMBL/GenBank/DDBJ databases">
        <title>Salinisphaera japonica YTM-1 Genome Sequencing.</title>
        <authorList>
            <person name="Lai Q."/>
            <person name="Li C."/>
            <person name="Shao Z."/>
        </authorList>
    </citation>
    <scope>NUCLEOTIDE SEQUENCE [LARGE SCALE GENOMIC DNA]</scope>
    <source>
        <strain evidence="3 4">YTM-1</strain>
    </source>
</reference>
<accession>A0A423PYH1</accession>
<sequence length="261" mass="27377">MYRLLSTFVVTAGLAVAGPALADRSDAGPSDVPAPIENAIADPARGDAAADDERRKPAAVLMFSQVEPGDTVIELIPGSGYWTAMLSDIVGEDGHVVTVLPTAVAEKHPDALAGIKKMAAEPGHANVEVVTVDADALSSIESPPADLVFTAQNLHDFANKGMGTITPQAFASEIKPLLADDGVLLVNDHAATRGTGLAHTSDLHRIDPALVKKQIVAAGYRFDGASDALANPDDSHKIKVFDEPIKGHTDEFIYRFVPTSD</sequence>
<evidence type="ECO:0000256" key="1">
    <source>
        <dbReference type="SAM" id="MobiDB-lite"/>
    </source>
</evidence>
<dbReference type="InParanoid" id="A0A423PYH1"/>
<keyword evidence="3" id="KW-0489">Methyltransferase</keyword>
<dbReference type="Pfam" id="PF01135">
    <property type="entry name" value="PCMT"/>
    <property type="match status" value="1"/>
</dbReference>
<dbReference type="AlphaFoldDB" id="A0A423PYH1"/>
<dbReference type="GO" id="GO:0032259">
    <property type="term" value="P:methylation"/>
    <property type="evidence" value="ECO:0007669"/>
    <property type="project" value="UniProtKB-KW"/>
</dbReference>
<keyword evidence="3" id="KW-0808">Transferase</keyword>
<dbReference type="SUPFAM" id="SSF53335">
    <property type="entry name" value="S-adenosyl-L-methionine-dependent methyltransferases"/>
    <property type="match status" value="1"/>
</dbReference>
<dbReference type="Proteomes" id="UP000285310">
    <property type="component" value="Unassembled WGS sequence"/>
</dbReference>